<evidence type="ECO:0000313" key="3">
    <source>
        <dbReference type="Proteomes" id="UP000263377"/>
    </source>
</evidence>
<evidence type="ECO:0000256" key="1">
    <source>
        <dbReference type="SAM" id="MobiDB-lite"/>
    </source>
</evidence>
<evidence type="ECO:0000313" key="2">
    <source>
        <dbReference type="EMBL" id="RGD59407.1"/>
    </source>
</evidence>
<comment type="caution">
    <text evidence="2">The sequence shown here is derived from an EMBL/GenBank/DDBJ whole genome shotgun (WGS) entry which is preliminary data.</text>
</comment>
<keyword evidence="3" id="KW-1185">Reference proteome</keyword>
<feature type="compositionally biased region" description="Polar residues" evidence="1">
    <location>
        <begin position="331"/>
        <end position="350"/>
    </location>
</feature>
<organism evidence="2 3">
    <name type="scientific">Kitasatospora xanthocidica</name>
    <dbReference type="NCBI Taxonomy" id="83382"/>
    <lineage>
        <taxon>Bacteria</taxon>
        <taxon>Bacillati</taxon>
        <taxon>Actinomycetota</taxon>
        <taxon>Actinomycetes</taxon>
        <taxon>Kitasatosporales</taxon>
        <taxon>Streptomycetaceae</taxon>
        <taxon>Kitasatospora</taxon>
    </lineage>
</organism>
<dbReference type="Proteomes" id="UP000263377">
    <property type="component" value="Unassembled WGS sequence"/>
</dbReference>
<gene>
    <name evidence="2" type="ORF">DR950_17845</name>
</gene>
<evidence type="ECO:0008006" key="4">
    <source>
        <dbReference type="Google" id="ProtNLM"/>
    </source>
</evidence>
<protein>
    <recommendedName>
        <fullName evidence="4">Minor tail protein</fullName>
    </recommendedName>
</protein>
<dbReference type="EMBL" id="QVIG01000001">
    <property type="protein sequence ID" value="RGD59407.1"/>
    <property type="molecule type" value="Genomic_DNA"/>
</dbReference>
<accession>A0A372ZVR8</accession>
<name>A0A372ZVR8_9ACTN</name>
<dbReference type="AlphaFoldDB" id="A0A372ZVR8"/>
<sequence length="590" mass="58566">MPTALDALATRIATLETALLELSRSSRLSHSSIDDGALTVTSGGRLRAIIGQQPDGTTGITAVNGPVPPAPRAPTAAAALGGVRVTWNGGFADGAVSPLDLAHVEVHASTTALFVPSPTTVVTTIATPQGSTVTVPTTVPVWVALVARTTSGKASKPSGTATAGPAPVVAQEVLAGIVGELQLADDAVTAAKLGEAAVVAGKLAVDAVTAKSLAADSVVAGKLAADSVTGRELKAMSVTADKLAANSITADKLAAGAITAAALSADAIDGRTIKGVTITGGTVTGGTLQTGTTGRRVVLVPTDPVNGTSAPSTLLYSGASAERAPARLTANVQDTPDGSAPSSTLSSPQVTPDGAHTSRLVLSAGGPDAGYAPQGRATLEAVGGWQSGGASVTTTAGTTSGSAEATVIATARRQDNAKSAIQLLSCSQHIVQLVDQVAATYLDKTGLTVRALAGGMLLQSSTGLRVQGGDIVVTSGVVRAESAAWTTPTFQNGCTSLAGWRPVGLKKRPDGTVMLRGIAAVPAGFGGGVVAVIDDPALRPQIGEVFTVSAANPAVATLFLQPNGNLEVWNPTGSFGGWISFSGVEWSSID</sequence>
<dbReference type="RefSeq" id="WP_117487605.1">
    <property type="nucleotide sequence ID" value="NZ_QVIG01000001.1"/>
</dbReference>
<reference evidence="2 3" key="1">
    <citation type="submission" date="2018-08" db="EMBL/GenBank/DDBJ databases">
        <title>Diversity &amp; Physiological Properties of Lignin-Decomposing Actinobacteria from Soil.</title>
        <authorList>
            <person name="Roh S.G."/>
            <person name="Kim S.B."/>
        </authorList>
    </citation>
    <scope>NUCLEOTIDE SEQUENCE [LARGE SCALE GENOMIC DNA]</scope>
    <source>
        <strain evidence="2 3">MMS17-GH009</strain>
    </source>
</reference>
<feature type="region of interest" description="Disordered" evidence="1">
    <location>
        <begin position="331"/>
        <end position="374"/>
    </location>
</feature>
<proteinExistence type="predicted"/>